<dbReference type="KEGG" id="pyg:AWM70_04785"/>
<organism evidence="1 2">
    <name type="scientific">Paenibacillus yonginensis</name>
    <dbReference type="NCBI Taxonomy" id="1462996"/>
    <lineage>
        <taxon>Bacteria</taxon>
        <taxon>Bacillati</taxon>
        <taxon>Bacillota</taxon>
        <taxon>Bacilli</taxon>
        <taxon>Bacillales</taxon>
        <taxon>Paenibacillaceae</taxon>
        <taxon>Paenibacillus</taxon>
    </lineage>
</organism>
<accession>A0A1B1MXR8</accession>
<protein>
    <submittedName>
        <fullName evidence="1">Uncharacterized protein</fullName>
    </submittedName>
</protein>
<reference evidence="1 2" key="1">
    <citation type="submission" date="2016-01" db="EMBL/GenBank/DDBJ databases">
        <title>Complete Genome Sequence of Paenibacillus yonginensis DCY84, a novel Plant Growth-Promoting Bacteria with Elicitation of Induced Systemic Resistance.</title>
        <authorList>
            <person name="Kim Y.J."/>
            <person name="Yang D.C."/>
            <person name="Sukweenadhi J."/>
        </authorList>
    </citation>
    <scope>NUCLEOTIDE SEQUENCE [LARGE SCALE GENOMIC DNA]</scope>
    <source>
        <strain evidence="1 2">DCY84</strain>
    </source>
</reference>
<gene>
    <name evidence="1" type="ORF">AWM70_04785</name>
</gene>
<dbReference type="AlphaFoldDB" id="A0A1B1MXR8"/>
<dbReference type="OrthoDB" id="9757917at2"/>
<keyword evidence="2" id="KW-1185">Reference proteome</keyword>
<sequence length="75" mass="8615">MILDQLKNENMILMPVTSVDEKLSIHSRSLASLKLEIDLIEQETGANVFHVAYGFLEEYLNPDFYLRSPILFVSN</sequence>
<evidence type="ECO:0000313" key="2">
    <source>
        <dbReference type="Proteomes" id="UP000092573"/>
    </source>
</evidence>
<name>A0A1B1MXR8_9BACL</name>
<dbReference type="InterPro" id="IPR025103">
    <property type="entry name" value="DUF4011"/>
</dbReference>
<dbReference type="Proteomes" id="UP000092573">
    <property type="component" value="Chromosome"/>
</dbReference>
<evidence type="ECO:0000313" key="1">
    <source>
        <dbReference type="EMBL" id="ANS73970.1"/>
    </source>
</evidence>
<dbReference type="STRING" id="1462996.AWM70_04785"/>
<dbReference type="EMBL" id="CP014167">
    <property type="protein sequence ID" value="ANS73970.1"/>
    <property type="molecule type" value="Genomic_DNA"/>
</dbReference>
<proteinExistence type="predicted"/>
<dbReference type="Pfam" id="PF13195">
    <property type="entry name" value="DUF4011"/>
    <property type="match status" value="1"/>
</dbReference>